<dbReference type="Gene3D" id="3.30.70.330">
    <property type="match status" value="2"/>
</dbReference>
<dbReference type="InterPro" id="IPR000504">
    <property type="entry name" value="RRM_dom"/>
</dbReference>
<name>A0A699SC46_TANCI</name>
<evidence type="ECO:0000313" key="5">
    <source>
        <dbReference type="EMBL" id="GFC95101.1"/>
    </source>
</evidence>
<evidence type="ECO:0000256" key="1">
    <source>
        <dbReference type="ARBA" id="ARBA00022884"/>
    </source>
</evidence>
<dbReference type="SUPFAM" id="SSF54928">
    <property type="entry name" value="RNA-binding domain, RBD"/>
    <property type="match status" value="1"/>
</dbReference>
<accession>A0A699SC46</accession>
<proteinExistence type="predicted"/>
<dbReference type="InterPro" id="IPR035979">
    <property type="entry name" value="RBD_domain_sf"/>
</dbReference>
<sequence length="130" mass="13847">AGYGHVEFTTPDAAQKAIELNGSDLLGREVKIDLAKERGERGERSAYTPGGNDRSYQKSGGQGQGLSVFVRGFGEDNDFDSLRATLEGHFGGCGEIARLSIPKDYESGGPKGIAFIDFADSNGFNKALEL</sequence>
<feature type="domain" description="RRM" evidence="4">
    <location>
        <begin position="1"/>
        <end position="37"/>
    </location>
</feature>
<dbReference type="PANTHER" id="PTHR23236">
    <property type="entry name" value="EUKARYOTIC TRANSLATION INITIATION FACTOR 4B/4H"/>
    <property type="match status" value="1"/>
</dbReference>
<comment type="caution">
    <text evidence="5">The sequence shown here is derived from an EMBL/GenBank/DDBJ whole genome shotgun (WGS) entry which is preliminary data.</text>
</comment>
<dbReference type="GO" id="GO:0005730">
    <property type="term" value="C:nucleolus"/>
    <property type="evidence" value="ECO:0007669"/>
    <property type="project" value="TreeGrafter"/>
</dbReference>
<evidence type="ECO:0000256" key="2">
    <source>
        <dbReference type="PROSITE-ProRule" id="PRU00176"/>
    </source>
</evidence>
<dbReference type="PANTHER" id="PTHR23236:SF11">
    <property type="entry name" value="EUKARYOTIC TRANSLATION INITIATION FACTOR 4H"/>
    <property type="match status" value="1"/>
</dbReference>
<feature type="domain" description="RRM" evidence="4">
    <location>
        <begin position="66"/>
        <end position="130"/>
    </location>
</feature>
<reference evidence="5" key="1">
    <citation type="journal article" date="2019" name="Sci. Rep.">
        <title>Draft genome of Tanacetum cinerariifolium, the natural source of mosquito coil.</title>
        <authorList>
            <person name="Yamashiro T."/>
            <person name="Shiraishi A."/>
            <person name="Satake H."/>
            <person name="Nakayama K."/>
        </authorList>
    </citation>
    <scope>NUCLEOTIDE SEQUENCE</scope>
</reference>
<evidence type="ECO:0000256" key="3">
    <source>
        <dbReference type="SAM" id="MobiDB-lite"/>
    </source>
</evidence>
<dbReference type="Pfam" id="PF00076">
    <property type="entry name" value="RRM_1"/>
    <property type="match status" value="2"/>
</dbReference>
<keyword evidence="1 2" id="KW-0694">RNA-binding</keyword>
<evidence type="ECO:0000259" key="4">
    <source>
        <dbReference type="PROSITE" id="PS50102"/>
    </source>
</evidence>
<protein>
    <submittedName>
        <fullName evidence="5">Nucleolin 1 isoform X1</fullName>
    </submittedName>
</protein>
<dbReference type="PROSITE" id="PS50102">
    <property type="entry name" value="RRM"/>
    <property type="match status" value="2"/>
</dbReference>
<feature type="region of interest" description="Disordered" evidence="3">
    <location>
        <begin position="37"/>
        <end position="63"/>
    </location>
</feature>
<feature type="non-terminal residue" evidence="5">
    <location>
        <position position="1"/>
    </location>
</feature>
<gene>
    <name evidence="5" type="ORF">Tci_867071</name>
</gene>
<organism evidence="5">
    <name type="scientific">Tanacetum cinerariifolium</name>
    <name type="common">Dalmatian daisy</name>
    <name type="synonym">Chrysanthemum cinerariifolium</name>
    <dbReference type="NCBI Taxonomy" id="118510"/>
    <lineage>
        <taxon>Eukaryota</taxon>
        <taxon>Viridiplantae</taxon>
        <taxon>Streptophyta</taxon>
        <taxon>Embryophyta</taxon>
        <taxon>Tracheophyta</taxon>
        <taxon>Spermatophyta</taxon>
        <taxon>Magnoliopsida</taxon>
        <taxon>eudicotyledons</taxon>
        <taxon>Gunneridae</taxon>
        <taxon>Pentapetalae</taxon>
        <taxon>asterids</taxon>
        <taxon>campanulids</taxon>
        <taxon>Asterales</taxon>
        <taxon>Asteraceae</taxon>
        <taxon>Asteroideae</taxon>
        <taxon>Anthemideae</taxon>
        <taxon>Anthemidinae</taxon>
        <taxon>Tanacetum</taxon>
    </lineage>
</organism>
<feature type="non-terminal residue" evidence="5">
    <location>
        <position position="130"/>
    </location>
</feature>
<dbReference type="InterPro" id="IPR012677">
    <property type="entry name" value="Nucleotide-bd_a/b_plait_sf"/>
</dbReference>
<dbReference type="EMBL" id="BKCJ011152508">
    <property type="protein sequence ID" value="GFC95101.1"/>
    <property type="molecule type" value="Genomic_DNA"/>
</dbReference>
<dbReference type="GO" id="GO:0003723">
    <property type="term" value="F:RNA binding"/>
    <property type="evidence" value="ECO:0007669"/>
    <property type="project" value="UniProtKB-UniRule"/>
</dbReference>
<dbReference type="AlphaFoldDB" id="A0A699SC46"/>